<dbReference type="Proteomes" id="UP000092573">
    <property type="component" value="Chromosome"/>
</dbReference>
<dbReference type="OrthoDB" id="2242165at2"/>
<dbReference type="RefSeq" id="WP_068699232.1">
    <property type="nucleotide sequence ID" value="NZ_CP014167.1"/>
</dbReference>
<dbReference type="EMBL" id="CP014167">
    <property type="protein sequence ID" value="ANS76509.1"/>
    <property type="molecule type" value="Genomic_DNA"/>
</dbReference>
<dbReference type="KEGG" id="pyg:AWM70_19600"/>
<sequence length="163" mass="17891">MTNFTLEEKDSFIVYGLGTELKSHYTDFAGLNKEKSDFWQAVSEDGRLDALKELAANDYLFVVNEAVNNKMMFYAGVLTEEAQAAPAAEGSRVIQFPKGEYLVVRGEGKTVDELNTKLTGLAFGQALPEAQHHAYVGGPNTAVVMGEQEGLLVGEMWIPVVRK</sequence>
<dbReference type="STRING" id="1462996.AWM70_19600"/>
<name>A0A1B1N512_9BACL</name>
<organism evidence="2 3">
    <name type="scientific">Paenibacillus yonginensis</name>
    <dbReference type="NCBI Taxonomy" id="1462996"/>
    <lineage>
        <taxon>Bacteria</taxon>
        <taxon>Bacillati</taxon>
        <taxon>Bacillota</taxon>
        <taxon>Bacilli</taxon>
        <taxon>Bacillales</taxon>
        <taxon>Paenibacillaceae</taxon>
        <taxon>Paenibacillus</taxon>
    </lineage>
</organism>
<dbReference type="InterPro" id="IPR010499">
    <property type="entry name" value="AraC_E-bd"/>
</dbReference>
<accession>A0A1B1N512</accession>
<dbReference type="Pfam" id="PF14526">
    <property type="entry name" value="Cass2"/>
    <property type="match status" value="1"/>
</dbReference>
<proteinExistence type="predicted"/>
<keyword evidence="3" id="KW-1185">Reference proteome</keyword>
<dbReference type="SMART" id="SM00871">
    <property type="entry name" value="AraC_E_bind"/>
    <property type="match status" value="1"/>
</dbReference>
<dbReference type="InterPro" id="IPR011256">
    <property type="entry name" value="Reg_factor_effector_dom_sf"/>
</dbReference>
<evidence type="ECO:0000313" key="3">
    <source>
        <dbReference type="Proteomes" id="UP000092573"/>
    </source>
</evidence>
<gene>
    <name evidence="2" type="ORF">AWM70_19600</name>
</gene>
<evidence type="ECO:0000313" key="2">
    <source>
        <dbReference type="EMBL" id="ANS76509.1"/>
    </source>
</evidence>
<dbReference type="AlphaFoldDB" id="A0A1B1N512"/>
<dbReference type="InterPro" id="IPR029441">
    <property type="entry name" value="Cass2"/>
</dbReference>
<reference evidence="2 3" key="1">
    <citation type="submission" date="2016-01" db="EMBL/GenBank/DDBJ databases">
        <title>Complete Genome Sequence of Paenibacillus yonginensis DCY84, a novel Plant Growth-Promoting Bacteria with Elicitation of Induced Systemic Resistance.</title>
        <authorList>
            <person name="Kim Y.J."/>
            <person name="Yang D.C."/>
            <person name="Sukweenadhi J."/>
        </authorList>
    </citation>
    <scope>NUCLEOTIDE SEQUENCE [LARGE SCALE GENOMIC DNA]</scope>
    <source>
        <strain evidence="2 3">DCY84</strain>
    </source>
</reference>
<evidence type="ECO:0000259" key="1">
    <source>
        <dbReference type="SMART" id="SM00871"/>
    </source>
</evidence>
<feature type="domain" description="AraC effector-binding" evidence="1">
    <location>
        <begin position="2"/>
        <end position="161"/>
    </location>
</feature>
<protein>
    <submittedName>
        <fullName evidence="2">Transcriptional regulator</fullName>
    </submittedName>
</protein>
<dbReference type="Gene3D" id="3.20.80.10">
    <property type="entry name" value="Regulatory factor, effector binding domain"/>
    <property type="match status" value="1"/>
</dbReference>